<keyword evidence="4 6" id="KW-0697">Rotamase</keyword>
<evidence type="ECO:0000256" key="1">
    <source>
        <dbReference type="ARBA" id="ARBA00000971"/>
    </source>
</evidence>
<dbReference type="InterPro" id="IPR046357">
    <property type="entry name" value="PPIase_dom_sf"/>
</dbReference>
<dbReference type="KEGG" id="nsh:GXM_07651"/>
<comment type="catalytic activity">
    <reaction evidence="1">
        <text>[protein]-peptidylproline (omega=180) = [protein]-peptidylproline (omega=0)</text>
        <dbReference type="Rhea" id="RHEA:16237"/>
        <dbReference type="Rhea" id="RHEA-COMP:10747"/>
        <dbReference type="Rhea" id="RHEA-COMP:10748"/>
        <dbReference type="ChEBI" id="CHEBI:83833"/>
        <dbReference type="ChEBI" id="CHEBI:83834"/>
        <dbReference type="EC" id="5.2.1.8"/>
    </reaction>
</comment>
<dbReference type="EMBL" id="CP045227">
    <property type="protein sequence ID" value="QFS50157.1"/>
    <property type="molecule type" value="Genomic_DNA"/>
</dbReference>
<dbReference type="EC" id="5.2.1.8" evidence="2"/>
<evidence type="ECO:0000256" key="5">
    <source>
        <dbReference type="ARBA" id="ARBA00023235"/>
    </source>
</evidence>
<keyword evidence="5 6" id="KW-0413">Isomerase</keyword>
<dbReference type="PROSITE" id="PS50198">
    <property type="entry name" value="PPIC_PPIASE_2"/>
    <property type="match status" value="1"/>
</dbReference>
<keyword evidence="3" id="KW-0732">Signal</keyword>
<accession>A0A5P8WBJ7</accession>
<keyword evidence="9" id="KW-1185">Reference proteome</keyword>
<dbReference type="Proteomes" id="UP000326678">
    <property type="component" value="Chromosome Gxm2"/>
</dbReference>
<dbReference type="GO" id="GO:0003755">
    <property type="term" value="F:peptidyl-prolyl cis-trans isomerase activity"/>
    <property type="evidence" value="ECO:0007669"/>
    <property type="project" value="UniProtKB-KW"/>
</dbReference>
<dbReference type="Pfam" id="PF00639">
    <property type="entry name" value="Rotamase"/>
    <property type="match status" value="1"/>
</dbReference>
<evidence type="ECO:0000256" key="6">
    <source>
        <dbReference type="PROSITE-ProRule" id="PRU00278"/>
    </source>
</evidence>
<organism evidence="8 9">
    <name type="scientific">Nostoc sphaeroides CCNUC1</name>
    <dbReference type="NCBI Taxonomy" id="2653204"/>
    <lineage>
        <taxon>Bacteria</taxon>
        <taxon>Bacillati</taxon>
        <taxon>Cyanobacteriota</taxon>
        <taxon>Cyanophyceae</taxon>
        <taxon>Nostocales</taxon>
        <taxon>Nostocaceae</taxon>
        <taxon>Nostoc</taxon>
    </lineage>
</organism>
<evidence type="ECO:0000256" key="4">
    <source>
        <dbReference type="ARBA" id="ARBA00023110"/>
    </source>
</evidence>
<evidence type="ECO:0000259" key="7">
    <source>
        <dbReference type="PROSITE" id="PS50198"/>
    </source>
</evidence>
<gene>
    <name evidence="8" type="ORF">GXM_07651</name>
</gene>
<dbReference type="PANTHER" id="PTHR47245:SF1">
    <property type="entry name" value="FOLDASE PROTEIN PRSA"/>
    <property type="match status" value="1"/>
</dbReference>
<sequence length="254" mass="28722">MTEQLEQTLPLKVLTNEPVQAHPATDAEILTYLRHSAKFAEIAIAAERETLVLANCNQLGIEISDDEWQAAGDAFRMERKLWGNVETNAWLEEQRISVDEWSQGIKVALLENKLKEHLFSAAVDNAYVSNRDNYRRVALSQILVTDLATAWKIVQILREGQASFCALALEHSQGKQSQENGGFVGVRYLVELIPEIAEPLTQGKEGEIIGPVQTKVGYHVLRVEKWFPIELNQGVREQIMDSLFQVWLQNLKNS</sequence>
<dbReference type="Gene3D" id="3.10.50.40">
    <property type="match status" value="1"/>
</dbReference>
<name>A0A5P8WBJ7_9NOSO</name>
<evidence type="ECO:0000313" key="8">
    <source>
        <dbReference type="EMBL" id="QFS50157.1"/>
    </source>
</evidence>
<reference evidence="8 9" key="1">
    <citation type="submission" date="2019-10" db="EMBL/GenBank/DDBJ databases">
        <title>Genomic and transcriptomic insights into the perfect genentic adaptation of a filamentous nitrogen-fixing cyanobacterium to rice fields.</title>
        <authorList>
            <person name="Chen Z."/>
        </authorList>
    </citation>
    <scope>NUCLEOTIDE SEQUENCE [LARGE SCALE GENOMIC DNA]</scope>
    <source>
        <strain evidence="8">CCNUC1</strain>
    </source>
</reference>
<feature type="domain" description="PpiC" evidence="7">
    <location>
        <begin position="134"/>
        <end position="225"/>
    </location>
</feature>
<dbReference type="InterPro" id="IPR000297">
    <property type="entry name" value="PPIase_PpiC"/>
</dbReference>
<evidence type="ECO:0000313" key="9">
    <source>
        <dbReference type="Proteomes" id="UP000326678"/>
    </source>
</evidence>
<dbReference type="PANTHER" id="PTHR47245">
    <property type="entry name" value="PEPTIDYLPROLYL ISOMERASE"/>
    <property type="match status" value="1"/>
</dbReference>
<dbReference type="InterPro" id="IPR050245">
    <property type="entry name" value="PrsA_foldase"/>
</dbReference>
<evidence type="ECO:0000256" key="2">
    <source>
        <dbReference type="ARBA" id="ARBA00013194"/>
    </source>
</evidence>
<proteinExistence type="predicted"/>
<dbReference type="AlphaFoldDB" id="A0A5P8WBJ7"/>
<protein>
    <recommendedName>
        <fullName evidence="2">peptidylprolyl isomerase</fullName>
        <ecNumber evidence="2">5.2.1.8</ecNumber>
    </recommendedName>
</protein>
<evidence type="ECO:0000256" key="3">
    <source>
        <dbReference type="ARBA" id="ARBA00022729"/>
    </source>
</evidence>
<dbReference type="RefSeq" id="WP_152591273.1">
    <property type="nucleotide sequence ID" value="NZ_CP045227.1"/>
</dbReference>
<dbReference type="SUPFAM" id="SSF54534">
    <property type="entry name" value="FKBP-like"/>
    <property type="match status" value="1"/>
</dbReference>